<dbReference type="PANTHER" id="PTHR30352">
    <property type="entry name" value="PYRUVATE FORMATE-LYASE-ACTIVATING ENZYME"/>
    <property type="match status" value="1"/>
</dbReference>
<evidence type="ECO:0000256" key="4">
    <source>
        <dbReference type="ARBA" id="ARBA00022485"/>
    </source>
</evidence>
<feature type="domain" description="Radical SAM core" evidence="11">
    <location>
        <begin position="18"/>
        <end position="238"/>
    </location>
</feature>
<dbReference type="Proteomes" id="UP000824087">
    <property type="component" value="Unassembled WGS sequence"/>
</dbReference>
<keyword evidence="7 10" id="KW-0560">Oxidoreductase</keyword>
<evidence type="ECO:0000256" key="1">
    <source>
        <dbReference type="ARBA" id="ARBA00003141"/>
    </source>
</evidence>
<dbReference type="PROSITE" id="PS51918">
    <property type="entry name" value="RADICAL_SAM"/>
    <property type="match status" value="1"/>
</dbReference>
<dbReference type="InterPro" id="IPR013785">
    <property type="entry name" value="Aldolase_TIM"/>
</dbReference>
<dbReference type="InterPro" id="IPR007197">
    <property type="entry name" value="rSAM"/>
</dbReference>
<keyword evidence="12" id="KW-0670">Pyruvate</keyword>
<evidence type="ECO:0000256" key="9">
    <source>
        <dbReference type="ARBA" id="ARBA00023014"/>
    </source>
</evidence>
<keyword evidence="6 10" id="KW-0479">Metal-binding</keyword>
<keyword evidence="4 10" id="KW-0004">4Fe-4S</keyword>
<gene>
    <name evidence="12" type="primary">pflA</name>
    <name evidence="12" type="ORF">IAD49_02070</name>
</gene>
<name>A0A9D1HTL8_9BACT</name>
<keyword evidence="10" id="KW-0963">Cytoplasm</keyword>
<dbReference type="SUPFAM" id="SSF102114">
    <property type="entry name" value="Radical SAM enzymes"/>
    <property type="match status" value="1"/>
</dbReference>
<dbReference type="PANTHER" id="PTHR30352:SF5">
    <property type="entry name" value="PYRUVATE FORMATE-LYASE 1-ACTIVATING ENZYME"/>
    <property type="match status" value="1"/>
</dbReference>
<comment type="catalytic activity">
    <reaction evidence="10">
        <text>glycyl-[formate C-acetyltransferase] + reduced [flavodoxin] + S-adenosyl-L-methionine = glycin-2-yl radical-[formate C-acetyltransferase] + semiquinone [flavodoxin] + 5'-deoxyadenosine + L-methionine + H(+)</text>
        <dbReference type="Rhea" id="RHEA:19225"/>
        <dbReference type="Rhea" id="RHEA-COMP:10622"/>
        <dbReference type="Rhea" id="RHEA-COMP:12190"/>
        <dbReference type="Rhea" id="RHEA-COMP:12191"/>
        <dbReference type="Rhea" id="RHEA-COMP:14480"/>
        <dbReference type="ChEBI" id="CHEBI:15378"/>
        <dbReference type="ChEBI" id="CHEBI:17319"/>
        <dbReference type="ChEBI" id="CHEBI:29947"/>
        <dbReference type="ChEBI" id="CHEBI:32722"/>
        <dbReference type="ChEBI" id="CHEBI:57618"/>
        <dbReference type="ChEBI" id="CHEBI:57844"/>
        <dbReference type="ChEBI" id="CHEBI:59789"/>
        <dbReference type="ChEBI" id="CHEBI:140311"/>
        <dbReference type="EC" id="1.97.1.4"/>
    </reaction>
</comment>
<reference evidence="12" key="1">
    <citation type="submission" date="2020-10" db="EMBL/GenBank/DDBJ databases">
        <authorList>
            <person name="Gilroy R."/>
        </authorList>
    </citation>
    <scope>NUCLEOTIDE SEQUENCE</scope>
    <source>
        <strain evidence="12">CHK197-8231</strain>
    </source>
</reference>
<comment type="function">
    <text evidence="1 10">Activation of pyruvate formate-lyase under anaerobic conditions by generation of an organic free radical, using S-adenosylmethionine and reduced flavodoxin as cosubstrates to produce 5'-deoxy-adenosine.</text>
</comment>
<evidence type="ECO:0000259" key="11">
    <source>
        <dbReference type="PROSITE" id="PS51918"/>
    </source>
</evidence>
<evidence type="ECO:0000313" key="13">
    <source>
        <dbReference type="Proteomes" id="UP000824087"/>
    </source>
</evidence>
<dbReference type="Gene3D" id="3.20.20.70">
    <property type="entry name" value="Aldolase class I"/>
    <property type="match status" value="1"/>
</dbReference>
<dbReference type="GO" id="GO:0051539">
    <property type="term" value="F:4 iron, 4 sulfur cluster binding"/>
    <property type="evidence" value="ECO:0007669"/>
    <property type="project" value="UniProtKB-UniRule"/>
</dbReference>
<dbReference type="PROSITE" id="PS01087">
    <property type="entry name" value="RADICAL_ACTIVATING"/>
    <property type="match status" value="1"/>
</dbReference>
<accession>A0A9D1HTL8</accession>
<evidence type="ECO:0000256" key="8">
    <source>
        <dbReference type="ARBA" id="ARBA00023004"/>
    </source>
</evidence>
<evidence type="ECO:0000256" key="3">
    <source>
        <dbReference type="ARBA" id="ARBA00021356"/>
    </source>
</evidence>
<dbReference type="GO" id="GO:0046872">
    <property type="term" value="F:metal ion binding"/>
    <property type="evidence" value="ECO:0007669"/>
    <property type="project" value="UniProtKB-UniRule"/>
</dbReference>
<reference evidence="12" key="2">
    <citation type="journal article" date="2021" name="PeerJ">
        <title>Extensive microbial diversity within the chicken gut microbiome revealed by metagenomics and culture.</title>
        <authorList>
            <person name="Gilroy R."/>
            <person name="Ravi A."/>
            <person name="Getino M."/>
            <person name="Pursley I."/>
            <person name="Horton D.L."/>
            <person name="Alikhan N.F."/>
            <person name="Baker D."/>
            <person name="Gharbi K."/>
            <person name="Hall N."/>
            <person name="Watson M."/>
            <person name="Adriaenssens E.M."/>
            <person name="Foster-Nyarko E."/>
            <person name="Jarju S."/>
            <person name="Secka A."/>
            <person name="Antonio M."/>
            <person name="Oren A."/>
            <person name="Chaudhuri R.R."/>
            <person name="La Ragione R."/>
            <person name="Hildebrand F."/>
            <person name="Pallen M.J."/>
        </authorList>
    </citation>
    <scope>NUCLEOTIDE SEQUENCE</scope>
    <source>
        <strain evidence="12">CHK197-8231</strain>
    </source>
</reference>
<dbReference type="CDD" id="cd01335">
    <property type="entry name" value="Radical_SAM"/>
    <property type="match status" value="1"/>
</dbReference>
<dbReference type="EMBL" id="DVML01000012">
    <property type="protein sequence ID" value="HIU22348.1"/>
    <property type="molecule type" value="Genomic_DNA"/>
</dbReference>
<organism evidence="12 13">
    <name type="scientific">Candidatus Fimihabitans intestinipullorum</name>
    <dbReference type="NCBI Taxonomy" id="2840820"/>
    <lineage>
        <taxon>Bacteria</taxon>
        <taxon>Bacillati</taxon>
        <taxon>Mycoplasmatota</taxon>
        <taxon>Mycoplasmatota incertae sedis</taxon>
        <taxon>Candidatus Fimihabitans</taxon>
    </lineage>
</organism>
<dbReference type="InterPro" id="IPR058240">
    <property type="entry name" value="rSAM_sf"/>
</dbReference>
<dbReference type="InterPro" id="IPR001989">
    <property type="entry name" value="Radical_activat_CS"/>
</dbReference>
<keyword evidence="12" id="KW-0456">Lyase</keyword>
<dbReference type="EC" id="1.97.1.4" evidence="10"/>
<dbReference type="AlphaFoldDB" id="A0A9D1HTL8"/>
<comment type="subcellular location">
    <subcellularLocation>
        <location evidence="10">Cytoplasm</location>
    </subcellularLocation>
</comment>
<comment type="cofactor">
    <cofactor evidence="10">
        <name>[4Fe-4S] cluster</name>
        <dbReference type="ChEBI" id="CHEBI:49883"/>
    </cofactor>
    <text evidence="10">Binds 1 [4Fe-4S] cluster. The cluster is coordinated with 3 cysteines and an exchangeable S-adenosyl-L-methionine.</text>
</comment>
<dbReference type="Pfam" id="PF04055">
    <property type="entry name" value="Radical_SAM"/>
    <property type="match status" value="1"/>
</dbReference>
<comment type="similarity">
    <text evidence="2 10">Belongs to the organic radical-activating enzymes family.</text>
</comment>
<dbReference type="SFLD" id="SFLDS00029">
    <property type="entry name" value="Radical_SAM"/>
    <property type="match status" value="1"/>
</dbReference>
<evidence type="ECO:0000256" key="7">
    <source>
        <dbReference type="ARBA" id="ARBA00023002"/>
    </source>
</evidence>
<evidence type="ECO:0000256" key="6">
    <source>
        <dbReference type="ARBA" id="ARBA00022723"/>
    </source>
</evidence>
<keyword evidence="9 10" id="KW-0411">Iron-sulfur</keyword>
<dbReference type="InterPro" id="IPR034457">
    <property type="entry name" value="Organic_radical-activating"/>
</dbReference>
<dbReference type="InterPro" id="IPR012838">
    <property type="entry name" value="PFL1_activating"/>
</dbReference>
<proteinExistence type="inferred from homology"/>
<dbReference type="NCBIfam" id="TIGR02493">
    <property type="entry name" value="PFLA"/>
    <property type="match status" value="1"/>
</dbReference>
<evidence type="ECO:0000313" key="12">
    <source>
        <dbReference type="EMBL" id="HIU22348.1"/>
    </source>
</evidence>
<evidence type="ECO:0000256" key="2">
    <source>
        <dbReference type="ARBA" id="ARBA00009777"/>
    </source>
</evidence>
<sequence>MNQDNKGYINSIETMGLVDGPGIRFVVFMQGCPLRCLFCHNPETWQKESDFQLTPRELVNKILKYKNYFSKTGGVTFSGGEPLMQPEFLLETLKLCKEYDIHTCLDTSGVGNGDYDEILKYTDLVLYDVKALTNEGYHKMTGGKIDASLKFLDACQKHHTKLWIRQVIVPGINDTEEYILDLKEYLKGVQNIEKVELLPYHTMGIEKYEELNMKYRLAGVPAMDKERCHKLYELLMQDE</sequence>
<comment type="caution">
    <text evidence="12">The sequence shown here is derived from an EMBL/GenBank/DDBJ whole genome shotgun (WGS) entry which is preliminary data.</text>
</comment>
<keyword evidence="5 10" id="KW-0949">S-adenosyl-L-methionine</keyword>
<evidence type="ECO:0000256" key="10">
    <source>
        <dbReference type="RuleBase" id="RU362053"/>
    </source>
</evidence>
<keyword evidence="8 10" id="KW-0408">Iron</keyword>
<protein>
    <recommendedName>
        <fullName evidence="3 10">Pyruvate formate-lyase-activating enzyme</fullName>
        <ecNumber evidence="10">1.97.1.4</ecNumber>
    </recommendedName>
</protein>
<dbReference type="SFLD" id="SFLDG01066">
    <property type="entry name" value="organic_radical-activating_enz"/>
    <property type="match status" value="1"/>
</dbReference>
<dbReference type="GO" id="GO:0043365">
    <property type="term" value="F:[formate-C-acetyltransferase]-activating enzyme activity"/>
    <property type="evidence" value="ECO:0007669"/>
    <property type="project" value="UniProtKB-UniRule"/>
</dbReference>
<dbReference type="GO" id="GO:0005737">
    <property type="term" value="C:cytoplasm"/>
    <property type="evidence" value="ECO:0007669"/>
    <property type="project" value="UniProtKB-SubCell"/>
</dbReference>
<evidence type="ECO:0000256" key="5">
    <source>
        <dbReference type="ARBA" id="ARBA00022691"/>
    </source>
</evidence>
<dbReference type="GO" id="GO:0016829">
    <property type="term" value="F:lyase activity"/>
    <property type="evidence" value="ECO:0007669"/>
    <property type="project" value="UniProtKB-KW"/>
</dbReference>